<proteinExistence type="predicted"/>
<evidence type="ECO:0000256" key="1">
    <source>
        <dbReference type="SAM" id="Phobius"/>
    </source>
</evidence>
<feature type="transmembrane region" description="Helical" evidence="1">
    <location>
        <begin position="12"/>
        <end position="31"/>
    </location>
</feature>
<dbReference type="Proteomes" id="UP000284416">
    <property type="component" value="Unassembled WGS sequence"/>
</dbReference>
<evidence type="ECO:0000313" key="3">
    <source>
        <dbReference type="EMBL" id="RHW37212.1"/>
    </source>
</evidence>
<keyword evidence="1" id="KW-0472">Membrane</keyword>
<comment type="caution">
    <text evidence="3">The sequence shown here is derived from an EMBL/GenBank/DDBJ whole genome shotgun (WGS) entry which is preliminary data.</text>
</comment>
<dbReference type="InterPro" id="IPR049293">
    <property type="entry name" value="DUF6843"/>
</dbReference>
<gene>
    <name evidence="3" type="ORF">D1B31_15685</name>
</gene>
<feature type="transmembrane region" description="Helical" evidence="1">
    <location>
        <begin position="37"/>
        <end position="58"/>
    </location>
</feature>
<reference evidence="3 4" key="1">
    <citation type="journal article" date="2017" name="Int. J. Syst. Evol. Microbiol.">
        <title>Bacillus notoginsengisoli sp. nov., a novel bacterium isolated from the rhizosphere of Panax notoginseng.</title>
        <authorList>
            <person name="Zhang M.Y."/>
            <person name="Cheng J."/>
            <person name="Cai Y."/>
            <person name="Zhang T.Y."/>
            <person name="Wu Y.Y."/>
            <person name="Manikprabhu D."/>
            <person name="Li W.J."/>
            <person name="Zhang Y.X."/>
        </authorList>
    </citation>
    <scope>NUCLEOTIDE SEQUENCE [LARGE SCALE GENOMIC DNA]</scope>
    <source>
        <strain evidence="3 4">JCM 30743</strain>
    </source>
</reference>
<organism evidence="3 4">
    <name type="scientific">Neobacillus notoginsengisoli</name>
    <dbReference type="NCBI Taxonomy" id="1578198"/>
    <lineage>
        <taxon>Bacteria</taxon>
        <taxon>Bacillati</taxon>
        <taxon>Bacillota</taxon>
        <taxon>Bacilli</taxon>
        <taxon>Bacillales</taxon>
        <taxon>Bacillaceae</taxon>
        <taxon>Neobacillus</taxon>
    </lineage>
</organism>
<dbReference type="EMBL" id="QWEG01000010">
    <property type="protein sequence ID" value="RHW37212.1"/>
    <property type="molecule type" value="Genomic_DNA"/>
</dbReference>
<feature type="transmembrane region" description="Helical" evidence="1">
    <location>
        <begin position="125"/>
        <end position="150"/>
    </location>
</feature>
<dbReference type="OrthoDB" id="68404at2"/>
<dbReference type="InterPro" id="IPR036259">
    <property type="entry name" value="MFS_trans_sf"/>
</dbReference>
<accession>A0A417YQS5</accession>
<feature type="transmembrane region" description="Helical" evidence="1">
    <location>
        <begin position="70"/>
        <end position="89"/>
    </location>
</feature>
<dbReference type="AlphaFoldDB" id="A0A417YQS5"/>
<evidence type="ECO:0000259" key="2">
    <source>
        <dbReference type="Pfam" id="PF20862"/>
    </source>
</evidence>
<dbReference type="RefSeq" id="WP_118922080.1">
    <property type="nucleotide sequence ID" value="NZ_QWEG01000010.1"/>
</dbReference>
<dbReference type="Pfam" id="PF20862">
    <property type="entry name" value="DUF6843"/>
    <property type="match status" value="1"/>
</dbReference>
<keyword evidence="4" id="KW-1185">Reference proteome</keyword>
<name>A0A417YQS5_9BACI</name>
<feature type="transmembrane region" description="Helical" evidence="1">
    <location>
        <begin position="95"/>
        <end position="113"/>
    </location>
</feature>
<feature type="domain" description="DUF6843" evidence="2">
    <location>
        <begin position="153"/>
        <end position="260"/>
    </location>
</feature>
<keyword evidence="1" id="KW-0812">Transmembrane</keyword>
<sequence length="297" mass="32670">MTNFFIKLKSALFTTGALGVLLLLVPGFLSGSFGGTFVVFAIMLLLTMIGNMVVAIPVSYLTDFLTRRLGAFRFPAAGLIHIVIGILPVLFLDEIALYTIACGLLFFLFTEWQQSRGSFKWSAKAVVAGVSVGAFAAAAFVSVPTLVAIFQDRTHDAYMIPKGYEGEIKIVHGINHAPKQKNEEGYDVVNVDGAGYAITAKPLTSALIEDKYYYVDEKGNKEEINKDCVSVGGRNAIAGEDYQYNYESLYVTSKMCGKVFRQNGQKYFGEKLQIEEILFTEGLAKMSDYGYTILPQK</sequence>
<dbReference type="SUPFAM" id="SSF103473">
    <property type="entry name" value="MFS general substrate transporter"/>
    <property type="match status" value="1"/>
</dbReference>
<protein>
    <recommendedName>
        <fullName evidence="2">DUF6843 domain-containing protein</fullName>
    </recommendedName>
</protein>
<evidence type="ECO:0000313" key="4">
    <source>
        <dbReference type="Proteomes" id="UP000284416"/>
    </source>
</evidence>
<keyword evidence="1" id="KW-1133">Transmembrane helix</keyword>